<gene>
    <name evidence="1" type="ORF">QBC36DRAFT_315684</name>
</gene>
<comment type="caution">
    <text evidence="1">The sequence shown here is derived from an EMBL/GenBank/DDBJ whole genome shotgun (WGS) entry which is preliminary data.</text>
</comment>
<organism evidence="1 2">
    <name type="scientific">Triangularia setosa</name>
    <dbReference type="NCBI Taxonomy" id="2587417"/>
    <lineage>
        <taxon>Eukaryota</taxon>
        <taxon>Fungi</taxon>
        <taxon>Dikarya</taxon>
        <taxon>Ascomycota</taxon>
        <taxon>Pezizomycotina</taxon>
        <taxon>Sordariomycetes</taxon>
        <taxon>Sordariomycetidae</taxon>
        <taxon>Sordariales</taxon>
        <taxon>Podosporaceae</taxon>
        <taxon>Triangularia</taxon>
    </lineage>
</organism>
<name>A0AAN6VXK4_9PEZI</name>
<proteinExistence type="predicted"/>
<dbReference type="Proteomes" id="UP001302321">
    <property type="component" value="Unassembled WGS sequence"/>
</dbReference>
<evidence type="ECO:0000313" key="2">
    <source>
        <dbReference type="Proteomes" id="UP001302321"/>
    </source>
</evidence>
<dbReference type="EMBL" id="MU866544">
    <property type="protein sequence ID" value="KAK4171540.1"/>
    <property type="molecule type" value="Genomic_DNA"/>
</dbReference>
<keyword evidence="2" id="KW-1185">Reference proteome</keyword>
<accession>A0AAN6VXK4</accession>
<reference evidence="1" key="1">
    <citation type="journal article" date="2023" name="Mol. Phylogenet. Evol.">
        <title>Genome-scale phylogeny and comparative genomics of the fungal order Sordariales.</title>
        <authorList>
            <person name="Hensen N."/>
            <person name="Bonometti L."/>
            <person name="Westerberg I."/>
            <person name="Brannstrom I.O."/>
            <person name="Guillou S."/>
            <person name="Cros-Aarteil S."/>
            <person name="Calhoun S."/>
            <person name="Haridas S."/>
            <person name="Kuo A."/>
            <person name="Mondo S."/>
            <person name="Pangilinan J."/>
            <person name="Riley R."/>
            <person name="LaButti K."/>
            <person name="Andreopoulos B."/>
            <person name="Lipzen A."/>
            <person name="Chen C."/>
            <person name="Yan M."/>
            <person name="Daum C."/>
            <person name="Ng V."/>
            <person name="Clum A."/>
            <person name="Steindorff A."/>
            <person name="Ohm R.A."/>
            <person name="Martin F."/>
            <person name="Silar P."/>
            <person name="Natvig D.O."/>
            <person name="Lalanne C."/>
            <person name="Gautier V."/>
            <person name="Ament-Velasquez S.L."/>
            <person name="Kruys A."/>
            <person name="Hutchinson M.I."/>
            <person name="Powell A.J."/>
            <person name="Barry K."/>
            <person name="Miller A.N."/>
            <person name="Grigoriev I.V."/>
            <person name="Debuchy R."/>
            <person name="Gladieux P."/>
            <person name="Hiltunen Thoren M."/>
            <person name="Johannesson H."/>
        </authorList>
    </citation>
    <scope>NUCLEOTIDE SEQUENCE</scope>
    <source>
        <strain evidence="1">CBS 892.96</strain>
    </source>
</reference>
<dbReference type="AlphaFoldDB" id="A0AAN6VXK4"/>
<protein>
    <submittedName>
        <fullName evidence="1">Uncharacterized protein</fullName>
    </submittedName>
</protein>
<evidence type="ECO:0000313" key="1">
    <source>
        <dbReference type="EMBL" id="KAK4171540.1"/>
    </source>
</evidence>
<sequence>MVSPLEALGGKFPPSINGSACQFRRRSAQEKPGAISFTNDDEIASMVPTYLWAFAIILWLKYEQPETITVNLSVEHARALKVETLKFNSQKGKAQPLPNRSQGVKNSVALDRLRDLADVQIGIMAWNKVIDAHHDNAEFAPNGQERIFEPFPTFAERFDAAIEALRISKSLVNMLPEQDVTRSIVAATKKELSNRVANYQLNSNRSALHTAANQAMENGQLARPQAPKHQQIEPLC</sequence>
<reference evidence="1" key="2">
    <citation type="submission" date="2023-05" db="EMBL/GenBank/DDBJ databases">
        <authorList>
            <consortium name="Lawrence Berkeley National Laboratory"/>
            <person name="Steindorff A."/>
            <person name="Hensen N."/>
            <person name="Bonometti L."/>
            <person name="Westerberg I."/>
            <person name="Brannstrom I.O."/>
            <person name="Guillou S."/>
            <person name="Cros-Aarteil S."/>
            <person name="Calhoun S."/>
            <person name="Haridas S."/>
            <person name="Kuo A."/>
            <person name="Mondo S."/>
            <person name="Pangilinan J."/>
            <person name="Riley R."/>
            <person name="Labutti K."/>
            <person name="Andreopoulos B."/>
            <person name="Lipzen A."/>
            <person name="Chen C."/>
            <person name="Yanf M."/>
            <person name="Daum C."/>
            <person name="Ng V."/>
            <person name="Clum A."/>
            <person name="Ohm R."/>
            <person name="Martin F."/>
            <person name="Silar P."/>
            <person name="Natvig D."/>
            <person name="Lalanne C."/>
            <person name="Gautier V."/>
            <person name="Ament-Velasquez S.L."/>
            <person name="Kruys A."/>
            <person name="Hutchinson M.I."/>
            <person name="Powell A.J."/>
            <person name="Barry K."/>
            <person name="Miller A.N."/>
            <person name="Grigoriev I.V."/>
            <person name="Debuchy R."/>
            <person name="Gladieux P."/>
            <person name="Thoren M.H."/>
            <person name="Johannesson H."/>
        </authorList>
    </citation>
    <scope>NUCLEOTIDE SEQUENCE</scope>
    <source>
        <strain evidence="1">CBS 892.96</strain>
    </source>
</reference>